<proteinExistence type="predicted"/>
<sequence>MNDVFEQTQEEKSEHFWDDTIVDMAQEYATHYIVTHYEDPEHPESMLDYHNTAHTLDVIRRTRHLMQALQASTHDLQLALIAAAFHDVIQLWDKALTIQSGIPVVLRKRSNGKSEKASIDLARQWMFGRVEDKPKYGTDDFNMVKQAICGTIAVFDPAYGAVTQPYVWQGSYIITKVLALADIGGAAIDGPEHFAQEGDQIFRESHVRFVENIGLEKLRSDPALQKLVHAYILDWMNKQQRFVDARIALHPHYINSFSLDVRPAIEASMPHLQSSLAYIQQLTKIRSKMGLLELLTEMGFAFDEE</sequence>
<dbReference type="Gene3D" id="1.10.3210.10">
    <property type="entry name" value="Hypothetical protein af1432"/>
    <property type="match status" value="1"/>
</dbReference>
<organism evidence="1 2">
    <name type="scientific">Candidatus Roizmanbacteria bacterium RIFCSPHIGHO2_02_FULL_43_11</name>
    <dbReference type="NCBI Taxonomy" id="1802043"/>
    <lineage>
        <taxon>Bacteria</taxon>
        <taxon>Candidatus Roizmaniibacteriota</taxon>
    </lineage>
</organism>
<name>A0A1F7HER3_9BACT</name>
<reference evidence="1 2" key="1">
    <citation type="journal article" date="2016" name="Nat. Commun.">
        <title>Thousands of microbial genomes shed light on interconnected biogeochemical processes in an aquifer system.</title>
        <authorList>
            <person name="Anantharaman K."/>
            <person name="Brown C.T."/>
            <person name="Hug L.A."/>
            <person name="Sharon I."/>
            <person name="Castelle C.J."/>
            <person name="Probst A.J."/>
            <person name="Thomas B.C."/>
            <person name="Singh A."/>
            <person name="Wilkins M.J."/>
            <person name="Karaoz U."/>
            <person name="Brodie E.L."/>
            <person name="Williams K.H."/>
            <person name="Hubbard S.S."/>
            <person name="Banfield J.F."/>
        </authorList>
    </citation>
    <scope>NUCLEOTIDE SEQUENCE [LARGE SCALE GENOMIC DNA]</scope>
</reference>
<gene>
    <name evidence="1" type="ORF">A3D08_01215</name>
</gene>
<accession>A0A1F7HER3</accession>
<dbReference type="SUPFAM" id="SSF109604">
    <property type="entry name" value="HD-domain/PDEase-like"/>
    <property type="match status" value="1"/>
</dbReference>
<dbReference type="EMBL" id="MFZT01000045">
    <property type="protein sequence ID" value="OGK29533.1"/>
    <property type="molecule type" value="Genomic_DNA"/>
</dbReference>
<dbReference type="Proteomes" id="UP000178098">
    <property type="component" value="Unassembled WGS sequence"/>
</dbReference>
<evidence type="ECO:0000313" key="2">
    <source>
        <dbReference type="Proteomes" id="UP000178098"/>
    </source>
</evidence>
<protein>
    <recommendedName>
        <fullName evidence="3">HD/PDEase domain-containing protein</fullName>
    </recommendedName>
</protein>
<evidence type="ECO:0000313" key="1">
    <source>
        <dbReference type="EMBL" id="OGK29533.1"/>
    </source>
</evidence>
<dbReference type="AlphaFoldDB" id="A0A1F7HER3"/>
<evidence type="ECO:0008006" key="3">
    <source>
        <dbReference type="Google" id="ProtNLM"/>
    </source>
</evidence>
<comment type="caution">
    <text evidence="1">The sequence shown here is derived from an EMBL/GenBank/DDBJ whole genome shotgun (WGS) entry which is preliminary data.</text>
</comment>